<evidence type="ECO:0000313" key="3">
    <source>
        <dbReference type="Proteomes" id="UP000664521"/>
    </source>
</evidence>
<sequence>MQPTKQPERTKLPHMRPELLPDALVSRTQRVHNVLQWANETGHARFPVEDNDQGVATGYNEGLAGCSDYTYNTIIMPLQDVEQRLRVFKTSFESWAVRAQRMKNSQRFMIHLRNDRTQPRSKRIEGVKDVLFNQVGKLDGYYTTSFETYAHDLDPIITSLSALQTYIAQTATELSITFATDEASSPEPDSDDDSSTDSQQTIRPARPHDDHDDGSEAMEIDTPEASQPLDSPARLHLDPNASPIDRIYLLAMHLTTSSLKQARKLQRLAAEQGALAVQMARSWQVCRGWVVRQEAKGERRRKERLAARGIVEEEEGEEEDEWFDTAAPPGGLGPRVDSAKCGYL</sequence>
<keyword evidence="3" id="KW-1185">Reference proteome</keyword>
<feature type="compositionally biased region" description="Acidic residues" evidence="1">
    <location>
        <begin position="312"/>
        <end position="323"/>
    </location>
</feature>
<dbReference type="Proteomes" id="UP000664521">
    <property type="component" value="Unassembled WGS sequence"/>
</dbReference>
<protein>
    <submittedName>
        <fullName evidence="2">Uncharacterized protein</fullName>
    </submittedName>
</protein>
<name>A0A8H3F8A1_9LECA</name>
<evidence type="ECO:0000256" key="1">
    <source>
        <dbReference type="SAM" id="MobiDB-lite"/>
    </source>
</evidence>
<proteinExistence type="predicted"/>
<organism evidence="2 3">
    <name type="scientific">Heterodermia speciosa</name>
    <dbReference type="NCBI Taxonomy" id="116794"/>
    <lineage>
        <taxon>Eukaryota</taxon>
        <taxon>Fungi</taxon>
        <taxon>Dikarya</taxon>
        <taxon>Ascomycota</taxon>
        <taxon>Pezizomycotina</taxon>
        <taxon>Lecanoromycetes</taxon>
        <taxon>OSLEUM clade</taxon>
        <taxon>Lecanoromycetidae</taxon>
        <taxon>Caliciales</taxon>
        <taxon>Physciaceae</taxon>
        <taxon>Heterodermia</taxon>
    </lineage>
</organism>
<feature type="region of interest" description="Disordered" evidence="1">
    <location>
        <begin position="181"/>
        <end position="218"/>
    </location>
</feature>
<feature type="region of interest" description="Disordered" evidence="1">
    <location>
        <begin position="311"/>
        <end position="344"/>
    </location>
</feature>
<evidence type="ECO:0000313" key="2">
    <source>
        <dbReference type="EMBL" id="CAF9916071.1"/>
    </source>
</evidence>
<accession>A0A8H3F8A1</accession>
<gene>
    <name evidence="2" type="ORF">HETSPECPRED_002745</name>
</gene>
<comment type="caution">
    <text evidence="2">The sequence shown here is derived from an EMBL/GenBank/DDBJ whole genome shotgun (WGS) entry which is preliminary data.</text>
</comment>
<dbReference type="AlphaFoldDB" id="A0A8H3F8A1"/>
<dbReference type="EMBL" id="CAJPDS010000017">
    <property type="protein sequence ID" value="CAF9916071.1"/>
    <property type="molecule type" value="Genomic_DNA"/>
</dbReference>
<reference evidence="2" key="1">
    <citation type="submission" date="2021-03" db="EMBL/GenBank/DDBJ databases">
        <authorList>
            <person name="Tagirdzhanova G."/>
        </authorList>
    </citation>
    <scope>NUCLEOTIDE SEQUENCE</scope>
</reference>